<evidence type="ECO:0000256" key="1">
    <source>
        <dbReference type="SAM" id="MobiDB-lite"/>
    </source>
</evidence>
<dbReference type="Pfam" id="PF01464">
    <property type="entry name" value="SLT"/>
    <property type="match status" value="1"/>
</dbReference>
<dbReference type="EMBL" id="CAEZWN010000034">
    <property type="protein sequence ID" value="CAB4653543.1"/>
    <property type="molecule type" value="Genomic_DNA"/>
</dbReference>
<name>A0A6J6CFV3_9ZZZZ</name>
<dbReference type="EMBL" id="CAEZSY010000012">
    <property type="protein sequence ID" value="CAB4549039.1"/>
    <property type="molecule type" value="Genomic_DNA"/>
</dbReference>
<evidence type="ECO:0000313" key="5">
    <source>
        <dbReference type="EMBL" id="CAB4604105.1"/>
    </source>
</evidence>
<gene>
    <name evidence="4" type="ORF">UFOPK1509_00176</name>
    <name evidence="5" type="ORF">UFOPK1854_00157</name>
    <name evidence="6" type="ORF">UFOPK2252_00496</name>
    <name evidence="7" type="ORF">UFOPK2592_00313</name>
    <name evidence="8" type="ORF">UFOPK3120_00113</name>
    <name evidence="9" type="ORF">UFOPK3282_00560</name>
    <name evidence="3" type="ORF">UFOPK4171_00157</name>
    <name evidence="10" type="ORF">UFOPK4442_00497</name>
</gene>
<dbReference type="InterPro" id="IPR023346">
    <property type="entry name" value="Lysozyme-like_dom_sf"/>
</dbReference>
<reference evidence="4" key="1">
    <citation type="submission" date="2020-05" db="EMBL/GenBank/DDBJ databases">
        <authorList>
            <person name="Chiriac C."/>
            <person name="Salcher M."/>
            <person name="Ghai R."/>
            <person name="Kavagutti S V."/>
        </authorList>
    </citation>
    <scope>NUCLEOTIDE SEQUENCE</scope>
</reference>
<dbReference type="EMBL" id="CAESAM010000007">
    <property type="protein sequence ID" value="CAB4333170.1"/>
    <property type="molecule type" value="Genomic_DNA"/>
</dbReference>
<feature type="region of interest" description="Disordered" evidence="1">
    <location>
        <begin position="47"/>
        <end position="67"/>
    </location>
</feature>
<dbReference type="EMBL" id="CAEZUT010000009">
    <property type="protein sequence ID" value="CAB4604105.1"/>
    <property type="molecule type" value="Genomic_DNA"/>
</dbReference>
<sequence>MKRFDQLLHLNRARRLSLFAALMAFFLATVDSAYASGTMQAYVTIPNTTPSPSPTPTAAPDELLDPNPNSPSLIELDAIKTVDANEMALVSLAARRVEAAKIPDGARLVAKEMVLNQYGWSTSQFSCLNQLWTRESNWRYQARNKTSGAHGIAQALPATKMEVVGTDWRTNPITQITWGLKYISERYETPCLALRKFKRSHWY</sequence>
<dbReference type="AlphaFoldDB" id="A0A6J6CFV3"/>
<evidence type="ECO:0000313" key="10">
    <source>
        <dbReference type="EMBL" id="CAB5148613.1"/>
    </source>
</evidence>
<dbReference type="SUPFAM" id="SSF53955">
    <property type="entry name" value="Lysozyme-like"/>
    <property type="match status" value="1"/>
</dbReference>
<evidence type="ECO:0000313" key="9">
    <source>
        <dbReference type="EMBL" id="CAB4849685.1"/>
    </source>
</evidence>
<proteinExistence type="predicted"/>
<dbReference type="EMBL" id="CAEZXU010000011">
    <property type="protein sequence ID" value="CAB4692901.1"/>
    <property type="molecule type" value="Genomic_DNA"/>
</dbReference>
<evidence type="ECO:0000313" key="4">
    <source>
        <dbReference type="EMBL" id="CAB4549039.1"/>
    </source>
</evidence>
<evidence type="ECO:0000313" key="6">
    <source>
        <dbReference type="EMBL" id="CAB4653543.1"/>
    </source>
</evidence>
<evidence type="ECO:0000259" key="2">
    <source>
        <dbReference type="Pfam" id="PF01464"/>
    </source>
</evidence>
<dbReference type="Gene3D" id="1.10.530.10">
    <property type="match status" value="1"/>
</dbReference>
<dbReference type="EMBL" id="CAFAAW010000005">
    <property type="protein sequence ID" value="CAB4803190.1"/>
    <property type="molecule type" value="Genomic_DNA"/>
</dbReference>
<evidence type="ECO:0000313" key="8">
    <source>
        <dbReference type="EMBL" id="CAB4803190.1"/>
    </source>
</evidence>
<accession>A0A6J6CFV3</accession>
<dbReference type="InterPro" id="IPR008258">
    <property type="entry name" value="Transglycosylase_SLT_dom_1"/>
</dbReference>
<dbReference type="EMBL" id="CAFBJG010000045">
    <property type="protein sequence ID" value="CAB4849685.1"/>
    <property type="molecule type" value="Genomic_DNA"/>
</dbReference>
<organism evidence="4">
    <name type="scientific">freshwater metagenome</name>
    <dbReference type="NCBI Taxonomy" id="449393"/>
    <lineage>
        <taxon>unclassified sequences</taxon>
        <taxon>metagenomes</taxon>
        <taxon>ecological metagenomes</taxon>
    </lineage>
</organism>
<evidence type="ECO:0000313" key="3">
    <source>
        <dbReference type="EMBL" id="CAB4333170.1"/>
    </source>
</evidence>
<protein>
    <submittedName>
        <fullName evidence="4">Unannotated protein</fullName>
    </submittedName>
</protein>
<evidence type="ECO:0000313" key="7">
    <source>
        <dbReference type="EMBL" id="CAB4692901.1"/>
    </source>
</evidence>
<feature type="domain" description="Transglycosylase SLT" evidence="2">
    <location>
        <begin position="128"/>
        <end position="189"/>
    </location>
</feature>
<dbReference type="EMBL" id="CAFBSA010000074">
    <property type="protein sequence ID" value="CAB5148613.1"/>
    <property type="molecule type" value="Genomic_DNA"/>
</dbReference>